<keyword evidence="1" id="KW-0472">Membrane</keyword>
<sequence>MNVFNNRELASATLIIVFFAWMMIKHSEVRSSLGCVAQTMLQKTILITLATLAAYTTLVVFILERIDVWNVGQLKNTILWFVFIAFVQLLKTTKVSEPIEFLRESLNSQLKLIVLIEFLVAFHSYSFVVELILVSLLTFLSCCSAFAVKPEHQPVKKVVDVIIAILGLFLLIDSLLSIYSEPNKFFSIGTFRDFLVPMLLSVSLLAYIYCFYYFLAYERAFLKAKIYTKSKPLQRYAKIQSFIAFRGKPKVIHKWMLYSCIPEFESRETIKASIEQFKTNQRETTV</sequence>
<dbReference type="RefSeq" id="WP_038214076.1">
    <property type="nucleotide sequence ID" value="NZ_JRWM01000007.1"/>
</dbReference>
<protein>
    <submittedName>
        <fullName evidence="2">Membrane protein</fullName>
    </submittedName>
</protein>
<feature type="transmembrane region" description="Helical" evidence="1">
    <location>
        <begin position="194"/>
        <end position="215"/>
    </location>
</feature>
<organism evidence="2 3">
    <name type="scientific">Vibrio variabilis</name>
    <dbReference type="NCBI Taxonomy" id="990271"/>
    <lineage>
        <taxon>Bacteria</taxon>
        <taxon>Pseudomonadati</taxon>
        <taxon>Pseudomonadota</taxon>
        <taxon>Gammaproteobacteria</taxon>
        <taxon>Vibrionales</taxon>
        <taxon>Vibrionaceae</taxon>
        <taxon>Vibrio</taxon>
    </lineage>
</organism>
<evidence type="ECO:0000256" key="1">
    <source>
        <dbReference type="SAM" id="Phobius"/>
    </source>
</evidence>
<keyword evidence="1" id="KW-0812">Transmembrane</keyword>
<feature type="transmembrane region" description="Helical" evidence="1">
    <location>
        <begin position="160"/>
        <end position="179"/>
    </location>
</feature>
<comment type="caution">
    <text evidence="2">The sequence shown here is derived from an EMBL/GenBank/DDBJ whole genome shotgun (WGS) entry which is preliminary data.</text>
</comment>
<keyword evidence="1" id="KW-1133">Transmembrane helix</keyword>
<keyword evidence="3" id="KW-1185">Reference proteome</keyword>
<dbReference type="Proteomes" id="UP000030520">
    <property type="component" value="Unassembled WGS sequence"/>
</dbReference>
<reference evidence="2 3" key="1">
    <citation type="submission" date="2014-10" db="EMBL/GenBank/DDBJ databases">
        <title>Genome sequencing of Vibrio variabilis T01.</title>
        <authorList>
            <person name="Chan K.-G."/>
            <person name="Mohamad N.I."/>
        </authorList>
    </citation>
    <scope>NUCLEOTIDE SEQUENCE [LARGE SCALE GENOMIC DNA]</scope>
    <source>
        <strain evidence="2 3">T01</strain>
    </source>
</reference>
<evidence type="ECO:0000313" key="2">
    <source>
        <dbReference type="EMBL" id="KHA61114.1"/>
    </source>
</evidence>
<proteinExistence type="predicted"/>
<evidence type="ECO:0000313" key="3">
    <source>
        <dbReference type="Proteomes" id="UP000030520"/>
    </source>
</evidence>
<feature type="transmembrane region" description="Helical" evidence="1">
    <location>
        <begin position="45"/>
        <end position="66"/>
    </location>
</feature>
<feature type="transmembrane region" description="Helical" evidence="1">
    <location>
        <begin position="131"/>
        <end position="148"/>
    </location>
</feature>
<feature type="transmembrane region" description="Helical" evidence="1">
    <location>
        <begin position="78"/>
        <end position="96"/>
    </location>
</feature>
<gene>
    <name evidence="2" type="ORF">NL53_07880</name>
</gene>
<accession>A0ABR4YCB8</accession>
<dbReference type="EMBL" id="JRWM01000007">
    <property type="protein sequence ID" value="KHA61114.1"/>
    <property type="molecule type" value="Genomic_DNA"/>
</dbReference>
<feature type="transmembrane region" description="Helical" evidence="1">
    <location>
        <begin position="6"/>
        <end position="24"/>
    </location>
</feature>
<name>A0ABR4YCB8_9VIBR</name>